<organism evidence="2">
    <name type="scientific">bioreactor metagenome</name>
    <dbReference type="NCBI Taxonomy" id="1076179"/>
    <lineage>
        <taxon>unclassified sequences</taxon>
        <taxon>metagenomes</taxon>
        <taxon>ecological metagenomes</taxon>
    </lineage>
</organism>
<dbReference type="Gene3D" id="3.20.20.100">
    <property type="entry name" value="NADP-dependent oxidoreductase domain"/>
    <property type="match status" value="1"/>
</dbReference>
<protein>
    <recommendedName>
        <fullName evidence="1">NADP-dependent oxidoreductase domain-containing protein</fullName>
    </recommendedName>
</protein>
<dbReference type="InterPro" id="IPR053135">
    <property type="entry name" value="AKR2_Oxidoreductase"/>
</dbReference>
<reference evidence="2" key="1">
    <citation type="submission" date="2019-08" db="EMBL/GenBank/DDBJ databases">
        <authorList>
            <person name="Kucharzyk K."/>
            <person name="Murdoch R.W."/>
            <person name="Higgins S."/>
            <person name="Loffler F."/>
        </authorList>
    </citation>
    <scope>NUCLEOTIDE SEQUENCE</scope>
</reference>
<dbReference type="PANTHER" id="PTHR43312:SF1">
    <property type="entry name" value="NADP-DEPENDENT OXIDOREDUCTASE DOMAIN-CONTAINING PROTEIN"/>
    <property type="match status" value="1"/>
</dbReference>
<dbReference type="InterPro" id="IPR023210">
    <property type="entry name" value="NADP_OxRdtase_dom"/>
</dbReference>
<evidence type="ECO:0000259" key="1">
    <source>
        <dbReference type="Pfam" id="PF00248"/>
    </source>
</evidence>
<proteinExistence type="predicted"/>
<comment type="caution">
    <text evidence="2">The sequence shown here is derived from an EMBL/GenBank/DDBJ whole genome shotgun (WGS) entry which is preliminary data.</text>
</comment>
<name>A0A645EC66_9ZZZZ</name>
<feature type="domain" description="NADP-dependent oxidoreductase" evidence="1">
    <location>
        <begin position="12"/>
        <end position="139"/>
    </location>
</feature>
<accession>A0A645EC66</accession>
<gene>
    <name evidence="2" type="ORF">SDC9_145886</name>
</gene>
<sequence length="268" mass="30932">MQDGQKASDNYVAWALDRGINYFDVAPSYGDAEEKLGNSLKPYRKDNFLACKTTQRLREGAEKEFEKSLQLLQTDYFDVYQLHSISTPKDTEQIFGPDGIMEMVEKEKQRGRIRKVGFSAHSQEQAIRAMSMYDFDTIMFPTNWQMIKLDGWGAGAVNEAKRRGMGVLAIKGLIHRRWMEDEKQDSRYQKSWCKPIDVENREFGIAALKFTFQAGADVIIPPGDFRNFSFCVDNIEEILDSPLTKKEKTLLDNEFLAVKDYPFFDPRT</sequence>
<evidence type="ECO:0000313" key="2">
    <source>
        <dbReference type="EMBL" id="MPM98698.1"/>
    </source>
</evidence>
<dbReference type="EMBL" id="VSSQ01044834">
    <property type="protein sequence ID" value="MPM98698.1"/>
    <property type="molecule type" value="Genomic_DNA"/>
</dbReference>
<dbReference type="SUPFAM" id="SSF51430">
    <property type="entry name" value="NAD(P)-linked oxidoreductase"/>
    <property type="match status" value="1"/>
</dbReference>
<dbReference type="AlphaFoldDB" id="A0A645EC66"/>
<dbReference type="InterPro" id="IPR036812">
    <property type="entry name" value="NAD(P)_OxRdtase_dom_sf"/>
</dbReference>
<dbReference type="InterPro" id="IPR020471">
    <property type="entry name" value="AKR"/>
</dbReference>
<dbReference type="GO" id="GO:0016491">
    <property type="term" value="F:oxidoreductase activity"/>
    <property type="evidence" value="ECO:0007669"/>
    <property type="project" value="InterPro"/>
</dbReference>
<dbReference type="Pfam" id="PF00248">
    <property type="entry name" value="Aldo_ket_red"/>
    <property type="match status" value="1"/>
</dbReference>
<dbReference type="CDD" id="cd19100">
    <property type="entry name" value="AKR_unchar"/>
    <property type="match status" value="1"/>
</dbReference>
<dbReference type="PANTHER" id="PTHR43312">
    <property type="entry name" value="D-THREO-ALDOSE 1-DEHYDROGENASE"/>
    <property type="match status" value="1"/>
</dbReference>
<dbReference type="PRINTS" id="PR00069">
    <property type="entry name" value="ALDKETRDTASE"/>
</dbReference>